<dbReference type="Proteomes" id="UP000822688">
    <property type="component" value="Chromosome 2"/>
</dbReference>
<gene>
    <name evidence="2" type="ORF">KC19_2G258600</name>
</gene>
<feature type="region of interest" description="Disordered" evidence="1">
    <location>
        <begin position="26"/>
        <end position="52"/>
    </location>
</feature>
<comment type="caution">
    <text evidence="2">The sequence shown here is derived from an EMBL/GenBank/DDBJ whole genome shotgun (WGS) entry which is preliminary data.</text>
</comment>
<reference evidence="2" key="1">
    <citation type="submission" date="2020-06" db="EMBL/GenBank/DDBJ databases">
        <title>WGS assembly of Ceratodon purpureus strain R40.</title>
        <authorList>
            <person name="Carey S.B."/>
            <person name="Jenkins J."/>
            <person name="Shu S."/>
            <person name="Lovell J.T."/>
            <person name="Sreedasyam A."/>
            <person name="Maumus F."/>
            <person name="Tiley G.P."/>
            <person name="Fernandez-Pozo N."/>
            <person name="Barry K."/>
            <person name="Chen C."/>
            <person name="Wang M."/>
            <person name="Lipzen A."/>
            <person name="Daum C."/>
            <person name="Saski C.A."/>
            <person name="Payton A.C."/>
            <person name="Mcbreen J.C."/>
            <person name="Conrad R.E."/>
            <person name="Kollar L.M."/>
            <person name="Olsson S."/>
            <person name="Huttunen S."/>
            <person name="Landis J.B."/>
            <person name="Wickett N.J."/>
            <person name="Johnson M.G."/>
            <person name="Rensing S.A."/>
            <person name="Grimwood J."/>
            <person name="Schmutz J."/>
            <person name="Mcdaniel S.F."/>
        </authorList>
    </citation>
    <scope>NUCLEOTIDE SEQUENCE</scope>
    <source>
        <strain evidence="2">R40</strain>
    </source>
</reference>
<keyword evidence="3" id="KW-1185">Reference proteome</keyword>
<dbReference type="EMBL" id="CM026422">
    <property type="protein sequence ID" value="KAG0588642.1"/>
    <property type="molecule type" value="Genomic_DNA"/>
</dbReference>
<protein>
    <submittedName>
        <fullName evidence="2">Uncharacterized protein</fullName>
    </submittedName>
</protein>
<proteinExistence type="predicted"/>
<organism evidence="2 3">
    <name type="scientific">Ceratodon purpureus</name>
    <name type="common">Fire moss</name>
    <name type="synonym">Dicranum purpureum</name>
    <dbReference type="NCBI Taxonomy" id="3225"/>
    <lineage>
        <taxon>Eukaryota</taxon>
        <taxon>Viridiplantae</taxon>
        <taxon>Streptophyta</taxon>
        <taxon>Embryophyta</taxon>
        <taxon>Bryophyta</taxon>
        <taxon>Bryophytina</taxon>
        <taxon>Bryopsida</taxon>
        <taxon>Dicranidae</taxon>
        <taxon>Pseudoditrichales</taxon>
        <taxon>Ditrichaceae</taxon>
        <taxon>Ceratodon</taxon>
    </lineage>
</organism>
<name>A0A8T0J0A0_CERPU</name>
<accession>A0A8T0J0A0</accession>
<dbReference type="AlphaFoldDB" id="A0A8T0J0A0"/>
<evidence type="ECO:0000313" key="3">
    <source>
        <dbReference type="Proteomes" id="UP000822688"/>
    </source>
</evidence>
<evidence type="ECO:0000256" key="1">
    <source>
        <dbReference type="SAM" id="MobiDB-lite"/>
    </source>
</evidence>
<sequence>MLFNNPRTIQRCATHCDLILAQPSKTPPSLQLHTIPTLWPKPNLPQPKPTQKQLKNCSKTAQKQLKKCSKPTQTLLTEHTDLTTDNPSTKLRKYRKIMLLDKAMALVPVQEEKIMQLCDPICRVLNKTH</sequence>
<evidence type="ECO:0000313" key="2">
    <source>
        <dbReference type="EMBL" id="KAG0588642.1"/>
    </source>
</evidence>